<dbReference type="STRING" id="304371.MCP_2686"/>
<dbReference type="InParanoid" id="D1Z236"/>
<comment type="similarity">
    <text evidence="1">Belongs to the peptidase A31 family.</text>
</comment>
<gene>
    <name evidence="5" type="ordered locus">MCP_2686</name>
</gene>
<dbReference type="PANTHER" id="PTHR30302:SF1">
    <property type="entry name" value="HYDROGENASE 2 MATURATION PROTEASE"/>
    <property type="match status" value="1"/>
</dbReference>
<dbReference type="EMBL" id="AP011532">
    <property type="protein sequence ID" value="BAI62758.1"/>
    <property type="molecule type" value="Genomic_DNA"/>
</dbReference>
<dbReference type="GO" id="GO:0016485">
    <property type="term" value="P:protein processing"/>
    <property type="evidence" value="ECO:0007669"/>
    <property type="project" value="TreeGrafter"/>
</dbReference>
<dbReference type="KEGG" id="mpd:MCP_2686"/>
<accession>D1Z236</accession>
<keyword evidence="3" id="KW-0064">Aspartyl protease</keyword>
<dbReference type="GO" id="GO:0004190">
    <property type="term" value="F:aspartic-type endopeptidase activity"/>
    <property type="evidence" value="ECO:0007669"/>
    <property type="project" value="UniProtKB-KW"/>
</dbReference>
<protein>
    <submittedName>
        <fullName evidence="5">Hydrogenase maturation protease</fullName>
    </submittedName>
</protein>
<dbReference type="OrthoDB" id="44145at2157"/>
<dbReference type="eggNOG" id="arCOG04429">
    <property type="taxonomic scope" value="Archaea"/>
</dbReference>
<dbReference type="RefSeq" id="WP_012901432.1">
    <property type="nucleotide sequence ID" value="NC_013665.1"/>
</dbReference>
<evidence type="ECO:0000256" key="3">
    <source>
        <dbReference type="ARBA" id="ARBA00022750"/>
    </source>
</evidence>
<reference evidence="6" key="3">
    <citation type="journal article" date="2011" name="PLoS ONE">
        <title>Genome sequence of a mesophilic hydrogenotrophic methanogen Methanocella paludicola, the first cultivated representative of the order Methanocellales.</title>
        <authorList>
            <person name="Sakai S."/>
            <person name="Takaki Y."/>
            <person name="Shimamura S."/>
            <person name="Sekine M."/>
            <person name="Tajima T."/>
            <person name="Kosugi H."/>
            <person name="Ichikawa N."/>
            <person name="Tasumi E."/>
            <person name="Hiraki A.T."/>
            <person name="Shimizu A."/>
            <person name="Kato Y."/>
            <person name="Nishiko R."/>
            <person name="Mori K."/>
            <person name="Fujita N."/>
            <person name="Imachi H."/>
            <person name="Takai K."/>
        </authorList>
    </citation>
    <scope>NUCLEOTIDE SEQUENCE [LARGE SCALE GENOMIC DNA]</scope>
    <source>
        <strain evidence="6">DSM 17711 / JCM 13418 / NBRC 101707 / SANAE</strain>
    </source>
</reference>
<dbReference type="GeneID" id="8682398"/>
<evidence type="ECO:0000256" key="4">
    <source>
        <dbReference type="ARBA" id="ARBA00022801"/>
    </source>
</evidence>
<dbReference type="NCBIfam" id="TIGR00072">
    <property type="entry name" value="hydrog_prot"/>
    <property type="match status" value="1"/>
</dbReference>
<evidence type="ECO:0000256" key="1">
    <source>
        <dbReference type="ARBA" id="ARBA00006814"/>
    </source>
</evidence>
<dbReference type="AlphaFoldDB" id="D1Z236"/>
<keyword evidence="6" id="KW-1185">Reference proteome</keyword>
<dbReference type="InterPro" id="IPR023430">
    <property type="entry name" value="Pept_HybD-like_dom_sf"/>
</dbReference>
<dbReference type="InterPro" id="IPR000671">
    <property type="entry name" value="Peptidase_A31"/>
</dbReference>
<organism evidence="5 6">
    <name type="scientific">Methanocella paludicola (strain DSM 17711 / JCM 13418 / NBRC 101707 / SANAE)</name>
    <dbReference type="NCBI Taxonomy" id="304371"/>
    <lineage>
        <taxon>Archaea</taxon>
        <taxon>Methanobacteriati</taxon>
        <taxon>Methanobacteriota</taxon>
        <taxon>Stenosarchaea group</taxon>
        <taxon>Methanomicrobia</taxon>
        <taxon>Methanocellales</taxon>
        <taxon>Methanocellaceae</taxon>
        <taxon>Methanocella</taxon>
    </lineage>
</organism>
<proteinExistence type="inferred from homology"/>
<dbReference type="PANTHER" id="PTHR30302">
    <property type="entry name" value="HYDROGENASE 1 MATURATION PROTEASE"/>
    <property type="match status" value="1"/>
</dbReference>
<evidence type="ECO:0000313" key="6">
    <source>
        <dbReference type="Proteomes" id="UP000001882"/>
    </source>
</evidence>
<dbReference type="SUPFAM" id="SSF53163">
    <property type="entry name" value="HybD-like"/>
    <property type="match status" value="1"/>
</dbReference>
<dbReference type="Gene3D" id="3.40.50.1450">
    <property type="entry name" value="HybD-like"/>
    <property type="match status" value="1"/>
</dbReference>
<dbReference type="GO" id="GO:0008047">
    <property type="term" value="F:enzyme activator activity"/>
    <property type="evidence" value="ECO:0007669"/>
    <property type="project" value="InterPro"/>
</dbReference>
<reference evidence="5 6" key="2">
    <citation type="journal article" date="2008" name="Int. J. Syst. Evol. Microbiol.">
        <title>Methanocella paludicola gen. nov., sp. nov., a methane-producing archaeon, the first isolate of the lineage 'Rice Cluster I', and proposal of the new archaeal order Methanocellales ord. nov.</title>
        <authorList>
            <person name="Sakai S."/>
            <person name="Imachi H."/>
            <person name="Hanada S."/>
            <person name="Ohashi A."/>
            <person name="Harada H."/>
            <person name="Kamagata Y."/>
        </authorList>
    </citation>
    <scope>NUCLEOTIDE SEQUENCE [LARGE SCALE GENOMIC DNA]</scope>
    <source>
        <strain evidence="6">DSM 17711 / JCM 13418 / NBRC 101707 / SANAE</strain>
    </source>
</reference>
<evidence type="ECO:0000313" key="5">
    <source>
        <dbReference type="EMBL" id="BAI62758.1"/>
    </source>
</evidence>
<keyword evidence="4" id="KW-0378">Hydrolase</keyword>
<dbReference type="PRINTS" id="PR00446">
    <property type="entry name" value="HYDRGNUPTAKE"/>
</dbReference>
<reference evidence="5 6" key="1">
    <citation type="journal article" date="2007" name="Appl. Environ. Microbiol.">
        <title>Isolation of key methanogens for global methane emission from rice paddy fields: a novel isolate affiliated with the clone cluster rice cluster I.</title>
        <authorList>
            <person name="Sakai S."/>
            <person name="Imachi H."/>
            <person name="Sekiguchi Y."/>
            <person name="Ohashi A."/>
            <person name="Harada H."/>
            <person name="Kamagata Y."/>
        </authorList>
    </citation>
    <scope>NUCLEOTIDE SEQUENCE [LARGE SCALE GENOMIC DNA]</scope>
    <source>
        <strain evidence="6">DSM 17711 / JCM 13418 / NBRC 101707 / SANAE</strain>
    </source>
</reference>
<dbReference type="Pfam" id="PF01750">
    <property type="entry name" value="HycI"/>
    <property type="match status" value="1"/>
</dbReference>
<dbReference type="Proteomes" id="UP000001882">
    <property type="component" value="Chromosome"/>
</dbReference>
<evidence type="ECO:0000256" key="2">
    <source>
        <dbReference type="ARBA" id="ARBA00022670"/>
    </source>
</evidence>
<keyword evidence="2 5" id="KW-0645">Protease</keyword>
<name>D1Z236_METPS</name>
<sequence length="161" mass="17324">MYPALQKELEERLRGISPERVVFVGVGNRMRGDDAIGPALIDHIKDEVPHAIDADGVPENVTASIRRLNPKVIIFLDAASLGEAPGSARIVEAGEMQKLESSVHNFSLDVVMEYLEAAAGADVFLVGVQPERIGEGESISQELKKPLEDIASILISAIKKG</sequence>